<evidence type="ECO:0000313" key="2">
    <source>
        <dbReference type="Proteomes" id="UP000250266"/>
    </source>
</evidence>
<sequence>MPKVILPKVIPPAEKLPLAIRKNVRDEYDANHADLEEQISKLLGTTWKIDINPNAIWVYATDRYRTEELGGCLTSYVNGAIENIESFLKIYGDIGKDEINAACSAHTLTLAMDESGKIVYSGCDISDGKLRMLFHHENLAANTYRVLENLEDALSAVNTRPGLCFLARHSIAEDWDANVEDLQNRIATQLANDTIVLTPNFEEVYAAIKAANIVQPNDRKWEKHIGSDVIEYFEGFLSSLEDHKFGSDEMLQEGFAEVVTKNEIKFRIVKKLVSRTWNESVIEDGVFYMQTVPEYFPGNVREIADNIVDLL</sequence>
<protein>
    <submittedName>
        <fullName evidence="1">Uncharacterized protein</fullName>
    </submittedName>
</protein>
<dbReference type="EMBL" id="KV744833">
    <property type="protein sequence ID" value="OCK84638.1"/>
    <property type="molecule type" value="Genomic_DNA"/>
</dbReference>
<organism evidence="1 2">
    <name type="scientific">Lepidopterella palustris CBS 459.81</name>
    <dbReference type="NCBI Taxonomy" id="1314670"/>
    <lineage>
        <taxon>Eukaryota</taxon>
        <taxon>Fungi</taxon>
        <taxon>Dikarya</taxon>
        <taxon>Ascomycota</taxon>
        <taxon>Pezizomycotina</taxon>
        <taxon>Dothideomycetes</taxon>
        <taxon>Pleosporomycetidae</taxon>
        <taxon>Mytilinidiales</taxon>
        <taxon>Argynnaceae</taxon>
        <taxon>Lepidopterella</taxon>
    </lineage>
</organism>
<reference evidence="1 2" key="1">
    <citation type="journal article" date="2016" name="Nat. Commun.">
        <title>Ectomycorrhizal ecology is imprinted in the genome of the dominant symbiotic fungus Cenococcum geophilum.</title>
        <authorList>
            <consortium name="DOE Joint Genome Institute"/>
            <person name="Peter M."/>
            <person name="Kohler A."/>
            <person name="Ohm R.A."/>
            <person name="Kuo A."/>
            <person name="Krutzmann J."/>
            <person name="Morin E."/>
            <person name="Arend M."/>
            <person name="Barry K.W."/>
            <person name="Binder M."/>
            <person name="Choi C."/>
            <person name="Clum A."/>
            <person name="Copeland A."/>
            <person name="Grisel N."/>
            <person name="Haridas S."/>
            <person name="Kipfer T."/>
            <person name="LaButti K."/>
            <person name="Lindquist E."/>
            <person name="Lipzen A."/>
            <person name="Maire R."/>
            <person name="Meier B."/>
            <person name="Mihaltcheva S."/>
            <person name="Molinier V."/>
            <person name="Murat C."/>
            <person name="Poggeler S."/>
            <person name="Quandt C.A."/>
            <person name="Sperisen C."/>
            <person name="Tritt A."/>
            <person name="Tisserant E."/>
            <person name="Crous P.W."/>
            <person name="Henrissat B."/>
            <person name="Nehls U."/>
            <person name="Egli S."/>
            <person name="Spatafora J.W."/>
            <person name="Grigoriev I.V."/>
            <person name="Martin F.M."/>
        </authorList>
    </citation>
    <scope>NUCLEOTIDE SEQUENCE [LARGE SCALE GENOMIC DNA]</scope>
    <source>
        <strain evidence="1 2">CBS 459.81</strain>
    </source>
</reference>
<dbReference type="AlphaFoldDB" id="A0A8E2EIY4"/>
<proteinExistence type="predicted"/>
<dbReference type="Proteomes" id="UP000250266">
    <property type="component" value="Unassembled WGS sequence"/>
</dbReference>
<dbReference type="OrthoDB" id="2364174at2759"/>
<gene>
    <name evidence="1" type="ORF">K432DRAFT_344745</name>
</gene>
<keyword evidence="2" id="KW-1185">Reference proteome</keyword>
<evidence type="ECO:0000313" key="1">
    <source>
        <dbReference type="EMBL" id="OCK84638.1"/>
    </source>
</evidence>
<name>A0A8E2EIY4_9PEZI</name>
<accession>A0A8E2EIY4</accession>